<accession>A0A060M4M3</accession>
<keyword evidence="3 6" id="KW-0540">Nuclease</keyword>
<evidence type="ECO:0000256" key="2">
    <source>
        <dbReference type="ARBA" id="ARBA00022490"/>
    </source>
</evidence>
<comment type="subunit">
    <text evidence="6">Heterooligomer composed of large and small subunits.</text>
</comment>
<dbReference type="Pfam" id="PF02609">
    <property type="entry name" value="Exonuc_VII_S"/>
    <property type="match status" value="1"/>
</dbReference>
<dbReference type="EMBL" id="CP003923">
    <property type="protein sequence ID" value="AIC95019.1"/>
    <property type="molecule type" value="Genomic_DNA"/>
</dbReference>
<dbReference type="AlphaFoldDB" id="A0A060M4M3"/>
<dbReference type="SUPFAM" id="SSF116842">
    <property type="entry name" value="XseB-like"/>
    <property type="match status" value="1"/>
</dbReference>
<keyword evidence="8" id="KW-1185">Reference proteome</keyword>
<comment type="catalytic activity">
    <reaction evidence="6">
        <text>Exonucleolytic cleavage in either 5'- to 3'- or 3'- to 5'-direction to yield nucleoside 5'-phosphates.</text>
        <dbReference type="EC" id="3.1.11.6"/>
    </reaction>
</comment>
<evidence type="ECO:0000313" key="8">
    <source>
        <dbReference type="Proteomes" id="UP000027142"/>
    </source>
</evidence>
<dbReference type="EC" id="3.1.11.6" evidence="6"/>
<comment type="subcellular location">
    <subcellularLocation>
        <location evidence="6">Cytoplasm</location>
    </subcellularLocation>
</comment>
<dbReference type="GO" id="GO:0005829">
    <property type="term" value="C:cytosol"/>
    <property type="evidence" value="ECO:0007669"/>
    <property type="project" value="TreeGrafter"/>
</dbReference>
<evidence type="ECO:0000256" key="4">
    <source>
        <dbReference type="ARBA" id="ARBA00022801"/>
    </source>
</evidence>
<comment type="similarity">
    <text evidence="1 6">Belongs to the XseB family.</text>
</comment>
<dbReference type="KEGG" id="ble:BleG1_2443"/>
<evidence type="ECO:0000313" key="7">
    <source>
        <dbReference type="EMBL" id="AIC95019.1"/>
    </source>
</evidence>
<organism evidence="7 8">
    <name type="scientific">Shouchella lehensis G1</name>
    <dbReference type="NCBI Taxonomy" id="1246626"/>
    <lineage>
        <taxon>Bacteria</taxon>
        <taxon>Bacillati</taxon>
        <taxon>Bacillota</taxon>
        <taxon>Bacilli</taxon>
        <taxon>Bacillales</taxon>
        <taxon>Bacillaceae</taxon>
        <taxon>Shouchella</taxon>
    </lineage>
</organism>
<dbReference type="InterPro" id="IPR003761">
    <property type="entry name" value="Exonuc_VII_S"/>
</dbReference>
<name>A0A060M4M3_9BACI</name>
<dbReference type="PATRIC" id="fig|1246626.3.peg.2442"/>
<dbReference type="PIRSF" id="PIRSF006488">
    <property type="entry name" value="Exonuc_VII_S"/>
    <property type="match status" value="1"/>
</dbReference>
<dbReference type="GO" id="GO:0006308">
    <property type="term" value="P:DNA catabolic process"/>
    <property type="evidence" value="ECO:0007669"/>
    <property type="project" value="UniProtKB-UniRule"/>
</dbReference>
<comment type="function">
    <text evidence="6">Bidirectionally degrades single-stranded DNA into large acid-insoluble oligonucleotides, which are then degraded further into small acid-soluble oligonucleotides.</text>
</comment>
<dbReference type="STRING" id="1246626.BleG1_2443"/>
<keyword evidence="5 6" id="KW-0269">Exonuclease</keyword>
<evidence type="ECO:0000256" key="1">
    <source>
        <dbReference type="ARBA" id="ARBA00009998"/>
    </source>
</evidence>
<proteinExistence type="inferred from homology"/>
<dbReference type="Proteomes" id="UP000027142">
    <property type="component" value="Chromosome"/>
</dbReference>
<dbReference type="PANTHER" id="PTHR34137:SF1">
    <property type="entry name" value="EXODEOXYRIBONUCLEASE 7 SMALL SUBUNIT"/>
    <property type="match status" value="1"/>
</dbReference>
<dbReference type="GO" id="GO:0008855">
    <property type="term" value="F:exodeoxyribonuclease VII activity"/>
    <property type="evidence" value="ECO:0007669"/>
    <property type="project" value="UniProtKB-UniRule"/>
</dbReference>
<protein>
    <recommendedName>
        <fullName evidence="6">Exodeoxyribonuclease 7 small subunit</fullName>
        <ecNumber evidence="6">3.1.11.6</ecNumber>
    </recommendedName>
    <alternativeName>
        <fullName evidence="6">Exodeoxyribonuclease VII small subunit</fullName>
        <shortName evidence="6">Exonuclease VII small subunit</shortName>
    </alternativeName>
</protein>
<evidence type="ECO:0000256" key="6">
    <source>
        <dbReference type="HAMAP-Rule" id="MF_00337"/>
    </source>
</evidence>
<reference evidence="7 8" key="1">
    <citation type="journal article" date="2014" name="Gene">
        <title>A comparative genomic analysis of the alkalitolerant soil bacterium Bacillus lehensis G1.</title>
        <authorList>
            <person name="Noor Y.M."/>
            <person name="Samsulrizal N.H."/>
            <person name="Jema'on N.A."/>
            <person name="Low K.O."/>
            <person name="Ramli A.N."/>
            <person name="Alias N.I."/>
            <person name="Damis S.I."/>
            <person name="Fuzi S.F."/>
            <person name="Isa M.N."/>
            <person name="Murad A.M."/>
            <person name="Raih M.F."/>
            <person name="Bakar F.D."/>
            <person name="Najimudin N."/>
            <person name="Mahadi N.M."/>
            <person name="Illias R.M."/>
        </authorList>
    </citation>
    <scope>NUCLEOTIDE SEQUENCE [LARGE SCALE GENOMIC DNA]</scope>
    <source>
        <strain evidence="7 8">G1</strain>
    </source>
</reference>
<evidence type="ECO:0000256" key="3">
    <source>
        <dbReference type="ARBA" id="ARBA00022722"/>
    </source>
</evidence>
<dbReference type="HOGENOM" id="CLU_145918_3_4_9"/>
<dbReference type="GO" id="GO:0009318">
    <property type="term" value="C:exodeoxyribonuclease VII complex"/>
    <property type="evidence" value="ECO:0007669"/>
    <property type="project" value="UniProtKB-UniRule"/>
</dbReference>
<dbReference type="NCBIfam" id="TIGR01280">
    <property type="entry name" value="xseB"/>
    <property type="match status" value="1"/>
</dbReference>
<evidence type="ECO:0000256" key="5">
    <source>
        <dbReference type="ARBA" id="ARBA00022839"/>
    </source>
</evidence>
<keyword evidence="4 6" id="KW-0378">Hydrolase</keyword>
<dbReference type="InterPro" id="IPR037004">
    <property type="entry name" value="Exonuc_VII_ssu_sf"/>
</dbReference>
<dbReference type="eggNOG" id="COG1722">
    <property type="taxonomic scope" value="Bacteria"/>
</dbReference>
<sequence length="80" mass="9148">MDNQKNDIPFEEAMKQLEEIVEGLEQGDVALEKAIDLYKKGIGLSKTCHDKLVSIEEQLDQIMTEDGEILELNVQKEEQE</sequence>
<dbReference type="HAMAP" id="MF_00337">
    <property type="entry name" value="Exonuc_7_S"/>
    <property type="match status" value="1"/>
</dbReference>
<keyword evidence="2 6" id="KW-0963">Cytoplasm</keyword>
<gene>
    <name evidence="6" type="primary">xseB</name>
    <name evidence="7" type="ORF">BleG1_2443</name>
</gene>
<dbReference type="PANTHER" id="PTHR34137">
    <property type="entry name" value="EXODEOXYRIBONUCLEASE 7 SMALL SUBUNIT"/>
    <property type="match status" value="1"/>
</dbReference>
<dbReference type="Gene3D" id="1.10.287.1040">
    <property type="entry name" value="Exonuclease VII, small subunit"/>
    <property type="match status" value="1"/>
</dbReference>